<proteinExistence type="predicted"/>
<evidence type="ECO:0000313" key="1">
    <source>
        <dbReference type="EMBL" id="WSB98491.1"/>
    </source>
</evidence>
<keyword evidence="2" id="KW-1185">Reference proteome</keyword>
<dbReference type="Proteomes" id="UP001348369">
    <property type="component" value="Chromosome"/>
</dbReference>
<protein>
    <submittedName>
        <fullName evidence="1">Uncharacterized protein</fullName>
    </submittedName>
</protein>
<dbReference type="EMBL" id="CP109109">
    <property type="protein sequence ID" value="WSB98491.1"/>
    <property type="molecule type" value="Genomic_DNA"/>
</dbReference>
<gene>
    <name evidence="1" type="ORF">OG835_16635</name>
</gene>
<organism evidence="1 2">
    <name type="scientific">Streptomyces scopuliridis</name>
    <dbReference type="NCBI Taxonomy" id="452529"/>
    <lineage>
        <taxon>Bacteria</taxon>
        <taxon>Bacillati</taxon>
        <taxon>Actinomycetota</taxon>
        <taxon>Actinomycetes</taxon>
        <taxon>Kitasatosporales</taxon>
        <taxon>Streptomycetaceae</taxon>
        <taxon>Streptomyces</taxon>
    </lineage>
</organism>
<accession>A0ACD4ZN06</accession>
<reference evidence="1" key="1">
    <citation type="submission" date="2022-10" db="EMBL/GenBank/DDBJ databases">
        <title>The complete genomes of actinobacterial strains from the NBC collection.</title>
        <authorList>
            <person name="Joergensen T.S."/>
            <person name="Alvarez Arevalo M."/>
            <person name="Sterndorff E.B."/>
            <person name="Faurdal D."/>
            <person name="Vuksanovic O."/>
            <person name="Mourched A.-S."/>
            <person name="Charusanti P."/>
            <person name="Shaw S."/>
            <person name="Blin K."/>
            <person name="Weber T."/>
        </authorList>
    </citation>
    <scope>NUCLEOTIDE SEQUENCE</scope>
    <source>
        <strain evidence="1">NBC 01771</strain>
    </source>
</reference>
<name>A0ACD4ZN06_9ACTN</name>
<sequence length="97" mass="10343">MTAQPEHPPNGQGAAIPGIPHTINAIADALSGTDRARFYTEVLAAEEQIVPAVMRRWWKTAMLNLAPGVERSRANAAAGRNLVSVDELADRIEGGGR</sequence>
<evidence type="ECO:0000313" key="2">
    <source>
        <dbReference type="Proteomes" id="UP001348369"/>
    </source>
</evidence>